<accession>A0A8J3BB67</accession>
<keyword evidence="2" id="KW-0472">Membrane</keyword>
<name>A0A8J3BB67_9ACTN</name>
<feature type="region of interest" description="Disordered" evidence="1">
    <location>
        <begin position="42"/>
        <end position="96"/>
    </location>
</feature>
<feature type="transmembrane region" description="Helical" evidence="2">
    <location>
        <begin position="21"/>
        <end position="41"/>
    </location>
</feature>
<keyword evidence="2" id="KW-0812">Transmembrane</keyword>
<dbReference type="RefSeq" id="WP_189170359.1">
    <property type="nucleotide sequence ID" value="NZ_BMQB01000005.1"/>
</dbReference>
<sequence length="227" mass="23379">MRDTHVDPSPETPTGRPWRRWAAAGATAAGAAGLAAAFLTANTGPEPTAGPVPEIGIETSTPTAAGGATPTPAATTRRPASKAPAGSTATTTRTPTLRQRVAAAKAAPRAPLAAPIRKAATISGVQVAESGNLRKDRQTLRVVSARADLTGQRELAWVADGGAPVGTARCTQNFRFSTARPAKVRPTLLLCWRTSAARSAYTVMVNLNGRPSREASIAALDSAWAKL</sequence>
<organism evidence="3 4">
    <name type="scientific">Pilimelia anulata</name>
    <dbReference type="NCBI Taxonomy" id="53371"/>
    <lineage>
        <taxon>Bacteria</taxon>
        <taxon>Bacillati</taxon>
        <taxon>Actinomycetota</taxon>
        <taxon>Actinomycetes</taxon>
        <taxon>Micromonosporales</taxon>
        <taxon>Micromonosporaceae</taxon>
        <taxon>Pilimelia</taxon>
    </lineage>
</organism>
<evidence type="ECO:0000256" key="2">
    <source>
        <dbReference type="SAM" id="Phobius"/>
    </source>
</evidence>
<reference evidence="3" key="1">
    <citation type="journal article" date="2014" name="Int. J. Syst. Evol. Microbiol.">
        <title>Complete genome sequence of Corynebacterium casei LMG S-19264T (=DSM 44701T), isolated from a smear-ripened cheese.</title>
        <authorList>
            <consortium name="US DOE Joint Genome Institute (JGI-PGF)"/>
            <person name="Walter F."/>
            <person name="Albersmeier A."/>
            <person name="Kalinowski J."/>
            <person name="Ruckert C."/>
        </authorList>
    </citation>
    <scope>NUCLEOTIDE SEQUENCE</scope>
    <source>
        <strain evidence="3">JCM 3090</strain>
    </source>
</reference>
<feature type="compositionally biased region" description="Low complexity" evidence="1">
    <location>
        <begin position="59"/>
        <end position="96"/>
    </location>
</feature>
<keyword evidence="4" id="KW-1185">Reference proteome</keyword>
<dbReference type="Proteomes" id="UP000649739">
    <property type="component" value="Unassembled WGS sequence"/>
</dbReference>
<reference evidence="3" key="2">
    <citation type="submission" date="2020-09" db="EMBL/GenBank/DDBJ databases">
        <authorList>
            <person name="Sun Q."/>
            <person name="Ohkuma M."/>
        </authorList>
    </citation>
    <scope>NUCLEOTIDE SEQUENCE</scope>
    <source>
        <strain evidence="3">JCM 3090</strain>
    </source>
</reference>
<evidence type="ECO:0000256" key="1">
    <source>
        <dbReference type="SAM" id="MobiDB-lite"/>
    </source>
</evidence>
<proteinExistence type="predicted"/>
<keyword evidence="2" id="KW-1133">Transmembrane helix</keyword>
<evidence type="ECO:0000313" key="3">
    <source>
        <dbReference type="EMBL" id="GGJ94744.1"/>
    </source>
</evidence>
<gene>
    <name evidence="3" type="ORF">GCM10010123_25690</name>
</gene>
<dbReference type="EMBL" id="BMQB01000005">
    <property type="protein sequence ID" value="GGJ94744.1"/>
    <property type="molecule type" value="Genomic_DNA"/>
</dbReference>
<evidence type="ECO:0000313" key="4">
    <source>
        <dbReference type="Proteomes" id="UP000649739"/>
    </source>
</evidence>
<comment type="caution">
    <text evidence="3">The sequence shown here is derived from an EMBL/GenBank/DDBJ whole genome shotgun (WGS) entry which is preliminary data.</text>
</comment>
<protein>
    <submittedName>
        <fullName evidence="3">Uncharacterized protein</fullName>
    </submittedName>
</protein>
<dbReference type="AlphaFoldDB" id="A0A8J3BB67"/>